<feature type="transmembrane region" description="Helical" evidence="6">
    <location>
        <begin position="267"/>
        <end position="285"/>
    </location>
</feature>
<feature type="transmembrane region" description="Helical" evidence="6">
    <location>
        <begin position="172"/>
        <end position="194"/>
    </location>
</feature>
<dbReference type="STRING" id="42253.NITMOv2_4781"/>
<dbReference type="InterPro" id="IPR002797">
    <property type="entry name" value="Polysacc_synth"/>
</dbReference>
<dbReference type="KEGG" id="nmv:NITMOv2_4781"/>
<dbReference type="Proteomes" id="UP000069205">
    <property type="component" value="Chromosome"/>
</dbReference>
<feature type="transmembrane region" description="Helical" evidence="6">
    <location>
        <begin position="316"/>
        <end position="335"/>
    </location>
</feature>
<organism evidence="7 8">
    <name type="scientific">Nitrospira moscoviensis</name>
    <dbReference type="NCBI Taxonomy" id="42253"/>
    <lineage>
        <taxon>Bacteria</taxon>
        <taxon>Pseudomonadati</taxon>
        <taxon>Nitrospirota</taxon>
        <taxon>Nitrospiria</taxon>
        <taxon>Nitrospirales</taxon>
        <taxon>Nitrospiraceae</taxon>
        <taxon>Nitrospira</taxon>
    </lineage>
</organism>
<evidence type="ECO:0000256" key="5">
    <source>
        <dbReference type="ARBA" id="ARBA00023136"/>
    </source>
</evidence>
<keyword evidence="2" id="KW-1003">Cell membrane</keyword>
<keyword evidence="3 6" id="KW-0812">Transmembrane</keyword>
<feature type="transmembrane region" description="Helical" evidence="6">
    <location>
        <begin position="476"/>
        <end position="497"/>
    </location>
</feature>
<evidence type="ECO:0000256" key="6">
    <source>
        <dbReference type="SAM" id="Phobius"/>
    </source>
</evidence>
<feature type="transmembrane region" description="Helical" evidence="6">
    <location>
        <begin position="441"/>
        <end position="464"/>
    </location>
</feature>
<evidence type="ECO:0000256" key="4">
    <source>
        <dbReference type="ARBA" id="ARBA00022989"/>
    </source>
</evidence>
<gene>
    <name evidence="7" type="ORF">NITMOv2_4781</name>
</gene>
<accession>A0A0K2GJW8</accession>
<dbReference type="AlphaFoldDB" id="A0A0K2GJW8"/>
<evidence type="ECO:0000313" key="7">
    <source>
        <dbReference type="EMBL" id="ALA61149.1"/>
    </source>
</evidence>
<dbReference type="PANTHER" id="PTHR30250">
    <property type="entry name" value="PST FAMILY PREDICTED COLANIC ACID TRANSPORTER"/>
    <property type="match status" value="1"/>
</dbReference>
<evidence type="ECO:0000313" key="8">
    <source>
        <dbReference type="Proteomes" id="UP000069205"/>
    </source>
</evidence>
<dbReference type="GO" id="GO:0005886">
    <property type="term" value="C:plasma membrane"/>
    <property type="evidence" value="ECO:0007669"/>
    <property type="project" value="UniProtKB-SubCell"/>
</dbReference>
<evidence type="ECO:0000256" key="1">
    <source>
        <dbReference type="ARBA" id="ARBA00004651"/>
    </source>
</evidence>
<dbReference type="InterPro" id="IPR050833">
    <property type="entry name" value="Poly_Biosynth_Transport"/>
</dbReference>
<reference evidence="7 8" key="1">
    <citation type="journal article" date="2015" name="Proc. Natl. Acad. Sci. U.S.A.">
        <title>Expanded metabolic versatility of ubiquitous nitrite-oxidizing bacteria from the genus Nitrospira.</title>
        <authorList>
            <person name="Koch H."/>
            <person name="Lucker S."/>
            <person name="Albertsen M."/>
            <person name="Kitzinger K."/>
            <person name="Herbold C."/>
            <person name="Spieck E."/>
            <person name="Nielsen P.H."/>
            <person name="Wagner M."/>
            <person name="Daims H."/>
        </authorList>
    </citation>
    <scope>NUCLEOTIDE SEQUENCE [LARGE SCALE GENOMIC DNA]</scope>
    <source>
        <strain evidence="7 8">NSP M-1</strain>
    </source>
</reference>
<feature type="transmembrane region" description="Helical" evidence="6">
    <location>
        <begin position="383"/>
        <end position="409"/>
    </location>
</feature>
<evidence type="ECO:0000256" key="2">
    <source>
        <dbReference type="ARBA" id="ARBA00022475"/>
    </source>
</evidence>
<feature type="transmembrane region" description="Helical" evidence="6">
    <location>
        <begin position="130"/>
        <end position="152"/>
    </location>
</feature>
<sequence length="552" mass="56960">MKAGTGIFADHRVDADMAMKAAMAVLPVSLTPPAHVPNQPAENPSPAHHPVSHLATNSVTVLLGSAFGNGLNYLFGLYLARTLGPVDFGLYALGITVFNILVLFAPLGMETAVMKFVSQAGSNGIASVRKTLVSAAGMAAGFGALLSLSLLWCANPLAREVFGKPDLAPVLVVLALAVPLAALSTILLSTMQALGQIRWMVLIRNGVEPVGKLLLAGIALSMGFGLGGVLGALLIAFLMSLVLSIGYLKGSTDFRYDQGAVPGGKEIKALLAFSMPLVVANLFGIVAPRSDLLAIGAYGASSDVAVYAVASQTSAVLALILSAFDAAIMPTIGGLSAGQDVAKLKHVSQTASRWAFTLSFFMFVQLALFGGDILRLFGPAFEGGAACLVILASGHLVGSAAVSSTGIVLMSGRSKTVMTIAIVVAVVLISSNLILVPQFGILGAAWATSFCVAMSSVLCVIAAYRCSGFIPYCRRHLKPLGAATLSLAAGFLLKSALVEGNALLLAPVVAGVYVGALLAMGVDDNDRRAFVSLFRGAQPMRRAWSVGWSADR</sequence>
<feature type="transmembrane region" description="Helical" evidence="6">
    <location>
        <begin position="416"/>
        <end position="435"/>
    </location>
</feature>
<feature type="transmembrane region" description="Helical" evidence="6">
    <location>
        <begin position="356"/>
        <end position="377"/>
    </location>
</feature>
<evidence type="ECO:0000256" key="3">
    <source>
        <dbReference type="ARBA" id="ARBA00022692"/>
    </source>
</evidence>
<name>A0A0K2GJW8_NITMO</name>
<feature type="transmembrane region" description="Helical" evidence="6">
    <location>
        <begin position="88"/>
        <end position="109"/>
    </location>
</feature>
<dbReference type="PANTHER" id="PTHR30250:SF27">
    <property type="entry name" value="POLYSACCHARIDE BIOSYNTHESIS PROTEIN"/>
    <property type="match status" value="1"/>
</dbReference>
<dbReference type="EMBL" id="CP011801">
    <property type="protein sequence ID" value="ALA61149.1"/>
    <property type="molecule type" value="Genomic_DNA"/>
</dbReference>
<comment type="subcellular location">
    <subcellularLocation>
        <location evidence="1">Cell membrane</location>
        <topology evidence="1">Multi-pass membrane protein</topology>
    </subcellularLocation>
</comment>
<feature type="transmembrane region" description="Helical" evidence="6">
    <location>
        <begin position="214"/>
        <end position="247"/>
    </location>
</feature>
<protein>
    <submittedName>
        <fullName evidence="7">Uncharacterized protein</fullName>
    </submittedName>
</protein>
<dbReference type="PATRIC" id="fig|42253.5.peg.4712"/>
<keyword evidence="4 6" id="KW-1133">Transmembrane helix</keyword>
<feature type="transmembrane region" description="Helical" evidence="6">
    <location>
        <begin position="503"/>
        <end position="522"/>
    </location>
</feature>
<keyword evidence="5 6" id="KW-0472">Membrane</keyword>
<proteinExistence type="predicted"/>
<dbReference type="CDD" id="cd13128">
    <property type="entry name" value="MATE_Wzx_like"/>
    <property type="match status" value="1"/>
</dbReference>
<keyword evidence="8" id="KW-1185">Reference proteome</keyword>
<dbReference type="OrthoDB" id="3294889at2"/>
<dbReference type="Pfam" id="PF01943">
    <property type="entry name" value="Polysacc_synt"/>
    <property type="match status" value="1"/>
</dbReference>